<feature type="compositionally biased region" description="Polar residues" evidence="1">
    <location>
        <begin position="25"/>
        <end position="52"/>
    </location>
</feature>
<reference evidence="2" key="1">
    <citation type="submission" date="2007-07" db="EMBL/GenBank/DDBJ databases">
        <title>PCAP assembly of the Caenorhabditis remanei genome.</title>
        <authorList>
            <consortium name="The Caenorhabditis remanei Sequencing Consortium"/>
            <person name="Wilson R.K."/>
        </authorList>
    </citation>
    <scope>NUCLEOTIDE SEQUENCE [LARGE SCALE GENOMIC DNA]</scope>
    <source>
        <strain evidence="2">PB4641</strain>
    </source>
</reference>
<keyword evidence="3" id="KW-1185">Reference proteome</keyword>
<dbReference type="InParanoid" id="E3NII0"/>
<dbReference type="Proteomes" id="UP000008281">
    <property type="component" value="Unassembled WGS sequence"/>
</dbReference>
<protein>
    <submittedName>
        <fullName evidence="2">Uncharacterized protein</fullName>
    </submittedName>
</protein>
<organism evidence="3">
    <name type="scientific">Caenorhabditis remanei</name>
    <name type="common">Caenorhabditis vulgaris</name>
    <dbReference type="NCBI Taxonomy" id="31234"/>
    <lineage>
        <taxon>Eukaryota</taxon>
        <taxon>Metazoa</taxon>
        <taxon>Ecdysozoa</taxon>
        <taxon>Nematoda</taxon>
        <taxon>Chromadorea</taxon>
        <taxon>Rhabditida</taxon>
        <taxon>Rhabditina</taxon>
        <taxon>Rhabditomorpha</taxon>
        <taxon>Rhabditoidea</taxon>
        <taxon>Rhabditidae</taxon>
        <taxon>Peloderinae</taxon>
        <taxon>Caenorhabditis</taxon>
    </lineage>
</organism>
<evidence type="ECO:0000313" key="3">
    <source>
        <dbReference type="Proteomes" id="UP000008281"/>
    </source>
</evidence>
<dbReference type="HOGENOM" id="CLU_1295460_0_0_1"/>
<dbReference type="AlphaFoldDB" id="E3NII0"/>
<feature type="compositionally biased region" description="Low complexity" evidence="1">
    <location>
        <begin position="63"/>
        <end position="80"/>
    </location>
</feature>
<feature type="compositionally biased region" description="Basic residues" evidence="1">
    <location>
        <begin position="81"/>
        <end position="97"/>
    </location>
</feature>
<sequence length="213" mass="23793">MPKLKAHYEEDSEVETLPKKVEPRTPQSSVSPRKSSRQNSEATPQKTGSQTRKLVPTMEDSESATATSTDSESDSTAVTTPRKRLKILTKRVSRSVFKKNDSEDSDSESEGVTPPPEIEEVVKTPQKAPETKNRIQTPKTPQKRAQTPQKTAKTPQPSKRPARTCKSNLSCLSEQDAELVWKVILESPMKENLNATHEVKNSESPKKIQKFLI</sequence>
<feature type="region of interest" description="Disordered" evidence="1">
    <location>
        <begin position="1"/>
        <end position="168"/>
    </location>
</feature>
<dbReference type="EMBL" id="DS268702">
    <property type="protein sequence ID" value="EFO99006.1"/>
    <property type="molecule type" value="Genomic_DNA"/>
</dbReference>
<evidence type="ECO:0000256" key="1">
    <source>
        <dbReference type="SAM" id="MobiDB-lite"/>
    </source>
</evidence>
<name>E3NII0_CAERE</name>
<proteinExistence type="predicted"/>
<feature type="compositionally biased region" description="Polar residues" evidence="1">
    <location>
        <begin position="134"/>
        <end position="157"/>
    </location>
</feature>
<gene>
    <name evidence="2" type="ORF">CRE_07854</name>
</gene>
<accession>E3NII0</accession>
<evidence type="ECO:0000313" key="2">
    <source>
        <dbReference type="EMBL" id="EFO99006.1"/>
    </source>
</evidence>